<accession>A0A8S1LQB7</accession>
<evidence type="ECO:0000313" key="2">
    <source>
        <dbReference type="Proteomes" id="UP000692954"/>
    </source>
</evidence>
<dbReference type="AlphaFoldDB" id="A0A8S1LQB7"/>
<name>A0A8S1LQB7_9CILI</name>
<proteinExistence type="predicted"/>
<comment type="caution">
    <text evidence="1">The sequence shown here is derived from an EMBL/GenBank/DDBJ whole genome shotgun (WGS) entry which is preliminary data.</text>
</comment>
<sequence length="217" mass="25202">MGASDSQIKDQLINKPEFQKYLKQICFNVPQNIINKNHYDNILGNLKQFNVIRIGSTPLGDRLFNVLNAKNNGKITSEILYQFLTQLNVNKESRCEYTFQAYSFEGQSIQSTVSEKNFIEIVVDSWERAFTGLVELLPENQKQDGDLIENWSKSENQKLLIRKAAQMSFKNFSKSQNNKVDYLTFKNWIYSEKEDKIVAKYDGKVVVVPLTLYKFTK</sequence>
<evidence type="ECO:0000313" key="1">
    <source>
        <dbReference type="EMBL" id="CAD8064914.1"/>
    </source>
</evidence>
<gene>
    <name evidence="1" type="ORF">PSON_ATCC_30995.1.T0190363</name>
</gene>
<dbReference type="Proteomes" id="UP000692954">
    <property type="component" value="Unassembled WGS sequence"/>
</dbReference>
<reference evidence="1" key="1">
    <citation type="submission" date="2021-01" db="EMBL/GenBank/DDBJ databases">
        <authorList>
            <consortium name="Genoscope - CEA"/>
            <person name="William W."/>
        </authorList>
    </citation>
    <scope>NUCLEOTIDE SEQUENCE</scope>
</reference>
<protein>
    <submittedName>
        <fullName evidence="1">Uncharacterized protein</fullName>
    </submittedName>
</protein>
<organism evidence="1 2">
    <name type="scientific">Paramecium sonneborni</name>
    <dbReference type="NCBI Taxonomy" id="65129"/>
    <lineage>
        <taxon>Eukaryota</taxon>
        <taxon>Sar</taxon>
        <taxon>Alveolata</taxon>
        <taxon>Ciliophora</taxon>
        <taxon>Intramacronucleata</taxon>
        <taxon>Oligohymenophorea</taxon>
        <taxon>Peniculida</taxon>
        <taxon>Parameciidae</taxon>
        <taxon>Paramecium</taxon>
    </lineage>
</organism>
<dbReference type="EMBL" id="CAJJDN010000019">
    <property type="protein sequence ID" value="CAD8064914.1"/>
    <property type="molecule type" value="Genomic_DNA"/>
</dbReference>
<keyword evidence="2" id="KW-1185">Reference proteome</keyword>
<dbReference type="OrthoDB" id="294537at2759"/>